<keyword evidence="1" id="KW-0472">Membrane</keyword>
<dbReference type="InterPro" id="IPR021497">
    <property type="entry name" value="GTA_holin_3TM"/>
</dbReference>
<name>A0AAJ2R4Z6_DELAC</name>
<dbReference type="AlphaFoldDB" id="A0AAJ2R4Z6"/>
<feature type="transmembrane region" description="Helical" evidence="1">
    <location>
        <begin position="119"/>
        <end position="136"/>
    </location>
</feature>
<keyword evidence="1" id="KW-1133">Transmembrane helix</keyword>
<accession>A0AAJ2R4Z6</accession>
<keyword evidence="1" id="KW-0812">Transmembrane</keyword>
<evidence type="ECO:0000313" key="3">
    <source>
        <dbReference type="Proteomes" id="UP001287445"/>
    </source>
</evidence>
<dbReference type="EMBL" id="JAWWMZ010000016">
    <property type="protein sequence ID" value="MDX4957218.1"/>
    <property type="molecule type" value="Genomic_DNA"/>
</dbReference>
<evidence type="ECO:0000256" key="1">
    <source>
        <dbReference type="SAM" id="Phobius"/>
    </source>
</evidence>
<dbReference type="Proteomes" id="UP001287445">
    <property type="component" value="Unassembled WGS sequence"/>
</dbReference>
<dbReference type="RefSeq" id="WP_319076684.1">
    <property type="nucleotide sequence ID" value="NZ_JAWWMZ010000016.1"/>
</dbReference>
<proteinExistence type="predicted"/>
<evidence type="ECO:0000313" key="2">
    <source>
        <dbReference type="EMBL" id="MDX4957218.1"/>
    </source>
</evidence>
<protein>
    <submittedName>
        <fullName evidence="2">Holin family protein</fullName>
    </submittedName>
</protein>
<feature type="transmembrane region" description="Helical" evidence="1">
    <location>
        <begin position="73"/>
        <end position="99"/>
    </location>
</feature>
<organism evidence="2 3">
    <name type="scientific">Delftia acidovorans</name>
    <name type="common">Pseudomonas acidovorans</name>
    <name type="synonym">Comamonas acidovorans</name>
    <dbReference type="NCBI Taxonomy" id="80866"/>
    <lineage>
        <taxon>Bacteria</taxon>
        <taxon>Pseudomonadati</taxon>
        <taxon>Pseudomonadota</taxon>
        <taxon>Betaproteobacteria</taxon>
        <taxon>Burkholderiales</taxon>
        <taxon>Comamonadaceae</taxon>
        <taxon>Delftia</taxon>
    </lineage>
</organism>
<dbReference type="Pfam" id="PF11351">
    <property type="entry name" value="GTA_holin_3TM"/>
    <property type="match status" value="1"/>
</dbReference>
<gene>
    <name evidence="2" type="ORF">SGN30_27695</name>
</gene>
<sequence length="147" mass="15748">MNPIILGGIVDAIGKIADDLFTSDKERLDAQIELQKVSIEAAKIDASLATGQMEVNKAEATNASLFVAGWRPAIGWVGAAALFYQYLIYPFLVWAWALMQAKGWVPVTMNAPPMLEAEALWVILSGMLGIASLRTVEKVKSAGAAKG</sequence>
<comment type="caution">
    <text evidence="2">The sequence shown here is derived from an EMBL/GenBank/DDBJ whole genome shotgun (WGS) entry which is preliminary data.</text>
</comment>
<reference evidence="2" key="1">
    <citation type="submission" date="2023-11" db="EMBL/GenBank/DDBJ databases">
        <title>Identification and selenium tolerance of Delftia acidovorans R3-25.</title>
        <authorList>
            <person name="Zhang S."/>
            <person name="Liu Y."/>
            <person name="Guo Y."/>
        </authorList>
    </citation>
    <scope>NUCLEOTIDE SEQUENCE</scope>
    <source>
        <strain evidence="2">R3-25</strain>
    </source>
</reference>